<dbReference type="Pfam" id="PF00145">
    <property type="entry name" value="DNA_methylase"/>
    <property type="match status" value="1"/>
</dbReference>
<dbReference type="Proteomes" id="UP000078560">
    <property type="component" value="Unassembled WGS sequence"/>
</dbReference>
<proteinExistence type="predicted"/>
<reference evidence="6" key="1">
    <citation type="submission" date="2016-05" db="EMBL/GenBank/DDBJ databases">
        <authorList>
            <person name="Lavstsen T."/>
            <person name="Jespersen J.S."/>
        </authorList>
    </citation>
    <scope>NUCLEOTIDE SEQUENCE [LARGE SCALE GENOMIC DNA]</scope>
</reference>
<dbReference type="InterPro" id="IPR001525">
    <property type="entry name" value="C5_MeTfrase"/>
</dbReference>
<dbReference type="Gene3D" id="3.90.120.10">
    <property type="entry name" value="DNA Methylase, subunit A, domain 2"/>
    <property type="match status" value="2"/>
</dbReference>
<keyword evidence="3" id="KW-0949">S-adenosyl-L-methionine</keyword>
<dbReference type="AlphaFoldDB" id="A0A1A8VM77"/>
<dbReference type="Gene3D" id="3.40.50.150">
    <property type="entry name" value="Vaccinia Virus protein VP39"/>
    <property type="match status" value="2"/>
</dbReference>
<accession>A0A1A8VM77</accession>
<dbReference type="GO" id="GO:0008168">
    <property type="term" value="F:methyltransferase activity"/>
    <property type="evidence" value="ECO:0007669"/>
    <property type="project" value="UniProtKB-KW"/>
</dbReference>
<dbReference type="PANTHER" id="PTHR46098:SF1">
    <property type="entry name" value="TRNA (CYTOSINE(38)-C(5))-METHYLTRANSFERASE"/>
    <property type="match status" value="1"/>
</dbReference>
<feature type="region of interest" description="Disordered" evidence="4">
    <location>
        <begin position="177"/>
        <end position="202"/>
    </location>
</feature>
<evidence type="ECO:0000313" key="5">
    <source>
        <dbReference type="EMBL" id="SBS80091.1"/>
    </source>
</evidence>
<evidence type="ECO:0000256" key="1">
    <source>
        <dbReference type="ARBA" id="ARBA00022603"/>
    </source>
</evidence>
<dbReference type="GO" id="GO:0005634">
    <property type="term" value="C:nucleus"/>
    <property type="evidence" value="ECO:0007669"/>
    <property type="project" value="TreeGrafter"/>
</dbReference>
<evidence type="ECO:0000256" key="4">
    <source>
        <dbReference type="SAM" id="MobiDB-lite"/>
    </source>
</evidence>
<dbReference type="EMBL" id="FLQU01000037">
    <property type="protein sequence ID" value="SBS80091.1"/>
    <property type="molecule type" value="Genomic_DNA"/>
</dbReference>
<evidence type="ECO:0000256" key="2">
    <source>
        <dbReference type="ARBA" id="ARBA00022679"/>
    </source>
</evidence>
<dbReference type="GO" id="GO:0032259">
    <property type="term" value="P:methylation"/>
    <property type="evidence" value="ECO:0007669"/>
    <property type="project" value="UniProtKB-KW"/>
</dbReference>
<gene>
    <name evidence="6" type="ORF">POVCU1_002720</name>
    <name evidence="5" type="ORF">POVCU2_0002850</name>
</gene>
<sequence>MDDMKVLELYSGIGGLHYSVLQTLINYAHKVSEKRDKGKCIKVLNKIENIIHFVSVDLNPIANETHYYNFKDKSVYLKNKKDIDIFFNKTCKNDNKKVHRKREDSLNSAVGYHSKTNGYDESKNYIVQTDINNLTVQFFEHHKFYLLLISNPCQPYTRLNKNFKGVDLAHLYAEYNSRGRNESEEEGKKGRLIHSGEEGTNAPFEQHIQVSSNFPEELNKDPHDNAYVDSGKKNPLAAEPNVVYSCGEKKIDMEGKYDQTHATEAERAFCITNLDIENVLGYLSKENDERTFSFIHVCNLLQRIDVGNLPEYIFIENVKNFEVSYSFLFFVNCIKKNYHFETYLLSPLQYGIPNERLRFYCICKKKREQNITTLNTKEETQSVPFLYSNSLIPKRWLPLIKRDKHERKNEKAIFYTPSLVTFLDKDEAYYITCEKWKHVNMPNKNLGHFKVGNDVLLKRAAHCFDIIDVEKSGCTCCFSASDYYTARNSLMNGTHDKSSSRSSSRSHGNHNYHTACSNQRGINSERMHAMCFTSNYGRYINGSGSILYFSKSKGNIEENPCSNDEACSLPSETFVDDMLTKRECDKWRSKNKRQMKKYENKVRYFTPDEICRLMGYKMHTIREGLTEGQKNMYGNIYWNVDHINHICAYTHNVNYCGGHSSNMCVHSCVISPIQPLTSKGCDGCGAKNIQKQADYGRELYQGSDVMKDSSGQTYKQSKVDGNMCMCHIFEFPQFLTNRQKHKLVGNSVNVTVISLLFQAHNILWDLFEGEKGFD</sequence>
<evidence type="ECO:0000256" key="3">
    <source>
        <dbReference type="ARBA" id="ARBA00022691"/>
    </source>
</evidence>
<dbReference type="EMBL" id="FLQV01000058">
    <property type="protein sequence ID" value="SBS80754.1"/>
    <property type="molecule type" value="Genomic_DNA"/>
</dbReference>
<evidence type="ECO:0000313" key="7">
    <source>
        <dbReference type="Proteomes" id="UP000078546"/>
    </source>
</evidence>
<dbReference type="PANTHER" id="PTHR46098">
    <property type="entry name" value="TRNA (CYTOSINE(38)-C(5))-METHYLTRANSFERASE"/>
    <property type="match status" value="1"/>
</dbReference>
<feature type="compositionally biased region" description="Basic and acidic residues" evidence="4">
    <location>
        <begin position="177"/>
        <end position="197"/>
    </location>
</feature>
<protein>
    <submittedName>
        <fullName evidence="6">DNA (Cytosine-5)-methyltransferase, putative (DNMT)</fullName>
    </submittedName>
</protein>
<dbReference type="InterPro" id="IPR050750">
    <property type="entry name" value="C5-MTase"/>
</dbReference>
<reference evidence="7 8" key="2">
    <citation type="submission" date="2016-05" db="EMBL/GenBank/DDBJ databases">
        <authorList>
            <person name="Naeem Raeece"/>
        </authorList>
    </citation>
    <scope>NUCLEOTIDE SEQUENCE [LARGE SCALE GENOMIC DNA]</scope>
</reference>
<name>A0A1A8VM77_PLAOA</name>
<feature type="region of interest" description="Disordered" evidence="4">
    <location>
        <begin position="494"/>
        <end position="517"/>
    </location>
</feature>
<keyword evidence="2 6" id="KW-0808">Transferase</keyword>
<evidence type="ECO:0000313" key="8">
    <source>
        <dbReference type="Proteomes" id="UP000078560"/>
    </source>
</evidence>
<keyword evidence="1 6" id="KW-0489">Methyltransferase</keyword>
<dbReference type="Proteomes" id="UP000078546">
    <property type="component" value="Unassembled WGS sequence"/>
</dbReference>
<dbReference type="SUPFAM" id="SSF53335">
    <property type="entry name" value="S-adenosyl-L-methionine-dependent methyltransferases"/>
    <property type="match status" value="1"/>
</dbReference>
<organism evidence="6 7">
    <name type="scientific">Plasmodium ovale curtisi</name>
    <dbReference type="NCBI Taxonomy" id="864141"/>
    <lineage>
        <taxon>Eukaryota</taxon>
        <taxon>Sar</taxon>
        <taxon>Alveolata</taxon>
        <taxon>Apicomplexa</taxon>
        <taxon>Aconoidasida</taxon>
        <taxon>Haemosporida</taxon>
        <taxon>Plasmodiidae</taxon>
        <taxon>Plasmodium</taxon>
        <taxon>Plasmodium (Plasmodium)</taxon>
    </lineage>
</organism>
<evidence type="ECO:0000313" key="6">
    <source>
        <dbReference type="EMBL" id="SBS80754.1"/>
    </source>
</evidence>
<dbReference type="InterPro" id="IPR029063">
    <property type="entry name" value="SAM-dependent_MTases_sf"/>
</dbReference>